<keyword evidence="6 9" id="KW-0472">Membrane</keyword>
<feature type="transmembrane region" description="Helical" evidence="9">
    <location>
        <begin position="678"/>
        <end position="697"/>
    </location>
</feature>
<accession>A0A935UH83</accession>
<dbReference type="GO" id="GO:0005886">
    <property type="term" value="C:plasma membrane"/>
    <property type="evidence" value="ECO:0007669"/>
    <property type="project" value="UniProtKB-SubCell"/>
</dbReference>
<dbReference type="InterPro" id="IPR025692">
    <property type="entry name" value="MscS_IM_dom1"/>
</dbReference>
<evidence type="ECO:0000256" key="5">
    <source>
        <dbReference type="ARBA" id="ARBA00022989"/>
    </source>
</evidence>
<feature type="transmembrane region" description="Helical" evidence="9">
    <location>
        <begin position="405"/>
        <end position="426"/>
    </location>
</feature>
<evidence type="ECO:0000313" key="13">
    <source>
        <dbReference type="EMBL" id="MBK7675474.1"/>
    </source>
</evidence>
<dbReference type="EMBL" id="JADJMH010000012">
    <property type="protein sequence ID" value="MBK7675474.1"/>
    <property type="molecule type" value="Genomic_DNA"/>
</dbReference>
<dbReference type="InterPro" id="IPR049278">
    <property type="entry name" value="MS_channel_C"/>
</dbReference>
<comment type="subcellular location">
    <subcellularLocation>
        <location evidence="1">Cell membrane</location>
        <topology evidence="1">Multi-pass membrane protein</topology>
    </subcellularLocation>
</comment>
<feature type="region of interest" description="Disordered" evidence="8">
    <location>
        <begin position="539"/>
        <end position="571"/>
    </location>
</feature>
<dbReference type="Pfam" id="PF00924">
    <property type="entry name" value="MS_channel_2nd"/>
    <property type="match status" value="1"/>
</dbReference>
<reference evidence="13 14" key="1">
    <citation type="submission" date="2020-10" db="EMBL/GenBank/DDBJ databases">
        <title>Connecting structure to function with the recovery of over 1000 high-quality activated sludge metagenome-assembled genomes encoding full-length rRNA genes using long-read sequencing.</title>
        <authorList>
            <person name="Singleton C.M."/>
            <person name="Petriglieri F."/>
            <person name="Kristensen J.M."/>
            <person name="Kirkegaard R.H."/>
            <person name="Michaelsen T.Y."/>
            <person name="Andersen M.H."/>
            <person name="Karst S.M."/>
            <person name="Dueholm M.S."/>
            <person name="Nielsen P.H."/>
            <person name="Albertsen M."/>
        </authorList>
    </citation>
    <scope>NUCLEOTIDE SEQUENCE [LARGE SCALE GENOMIC DNA]</scope>
    <source>
        <strain evidence="13">EsbW_18-Q3-R4-48_BATAC.285</strain>
    </source>
</reference>
<feature type="transmembrane region" description="Helical" evidence="9">
    <location>
        <begin position="588"/>
        <end position="605"/>
    </location>
</feature>
<gene>
    <name evidence="13" type="ORF">IPJ27_12385</name>
</gene>
<evidence type="ECO:0000256" key="6">
    <source>
        <dbReference type="ARBA" id="ARBA00023136"/>
    </source>
</evidence>
<dbReference type="InterPro" id="IPR006685">
    <property type="entry name" value="MscS_channel_2nd"/>
</dbReference>
<dbReference type="Gene3D" id="2.30.30.60">
    <property type="match status" value="1"/>
</dbReference>
<evidence type="ECO:0000313" key="14">
    <source>
        <dbReference type="Proteomes" id="UP000697998"/>
    </source>
</evidence>
<keyword evidence="4 9" id="KW-0812">Transmembrane</keyword>
<organism evidence="13 14">
    <name type="scientific">Candidatus Accumulibacter proximus</name>
    <dbReference type="NCBI Taxonomy" id="2954385"/>
    <lineage>
        <taxon>Bacteria</taxon>
        <taxon>Pseudomonadati</taxon>
        <taxon>Pseudomonadota</taxon>
        <taxon>Betaproteobacteria</taxon>
        <taxon>Candidatus Accumulibacter</taxon>
    </lineage>
</organism>
<evidence type="ECO:0000256" key="9">
    <source>
        <dbReference type="SAM" id="Phobius"/>
    </source>
</evidence>
<dbReference type="GO" id="GO:0008381">
    <property type="term" value="F:mechanosensitive monoatomic ion channel activity"/>
    <property type="evidence" value="ECO:0007669"/>
    <property type="project" value="UniProtKB-ARBA"/>
</dbReference>
<feature type="coiled-coil region" evidence="7">
    <location>
        <begin position="188"/>
        <end position="229"/>
    </location>
</feature>
<dbReference type="Pfam" id="PF12794">
    <property type="entry name" value="MscS_TM"/>
    <property type="match status" value="1"/>
</dbReference>
<evidence type="ECO:0000256" key="3">
    <source>
        <dbReference type="ARBA" id="ARBA00022475"/>
    </source>
</evidence>
<evidence type="ECO:0000256" key="4">
    <source>
        <dbReference type="ARBA" id="ARBA00022692"/>
    </source>
</evidence>
<evidence type="ECO:0000259" key="12">
    <source>
        <dbReference type="Pfam" id="PF21082"/>
    </source>
</evidence>
<dbReference type="SUPFAM" id="SSF82689">
    <property type="entry name" value="Mechanosensitive channel protein MscS (YggB), C-terminal domain"/>
    <property type="match status" value="1"/>
</dbReference>
<keyword evidence="7" id="KW-0175">Coiled coil</keyword>
<dbReference type="Pfam" id="PF21082">
    <property type="entry name" value="MS_channel_3rd"/>
    <property type="match status" value="1"/>
</dbReference>
<dbReference type="InterPro" id="IPR010920">
    <property type="entry name" value="LSM_dom_sf"/>
</dbReference>
<comment type="caution">
    <text evidence="13">The sequence shown here is derived from an EMBL/GenBank/DDBJ whole genome shotgun (WGS) entry which is preliminary data.</text>
</comment>
<comment type="similarity">
    <text evidence="2">Belongs to the MscS (TC 1.A.23) family.</text>
</comment>
<dbReference type="AlphaFoldDB" id="A0A935UH83"/>
<dbReference type="InterPro" id="IPR011066">
    <property type="entry name" value="MscS_channel_C_sf"/>
</dbReference>
<feature type="transmembrane region" description="Helical" evidence="9">
    <location>
        <begin position="477"/>
        <end position="505"/>
    </location>
</feature>
<dbReference type="PANTHER" id="PTHR30347:SF1">
    <property type="entry name" value="MECHANOSENSITIVE CHANNEL MSCK"/>
    <property type="match status" value="1"/>
</dbReference>
<dbReference type="InterPro" id="IPR052702">
    <property type="entry name" value="MscS-like_channel"/>
</dbReference>
<evidence type="ECO:0000259" key="11">
    <source>
        <dbReference type="Pfam" id="PF12794"/>
    </source>
</evidence>
<dbReference type="SUPFAM" id="SSF50182">
    <property type="entry name" value="Sm-like ribonucleoproteins"/>
    <property type="match status" value="1"/>
</dbReference>
<evidence type="ECO:0000256" key="8">
    <source>
        <dbReference type="SAM" id="MobiDB-lite"/>
    </source>
</evidence>
<protein>
    <submittedName>
        <fullName evidence="13">Mechanosensitive ion channel</fullName>
    </submittedName>
</protein>
<feature type="domain" description="Mechanosensitive ion channel MscS C-terminal" evidence="12">
    <location>
        <begin position="800"/>
        <end position="881"/>
    </location>
</feature>
<evidence type="ECO:0000256" key="1">
    <source>
        <dbReference type="ARBA" id="ARBA00004651"/>
    </source>
</evidence>
<feature type="transmembrane region" description="Helical" evidence="9">
    <location>
        <begin position="360"/>
        <end position="378"/>
    </location>
</feature>
<dbReference type="Gene3D" id="1.10.287.1260">
    <property type="match status" value="1"/>
</dbReference>
<evidence type="ECO:0000259" key="10">
    <source>
        <dbReference type="Pfam" id="PF00924"/>
    </source>
</evidence>
<dbReference type="Proteomes" id="UP000697998">
    <property type="component" value="Unassembled WGS sequence"/>
</dbReference>
<keyword evidence="5 9" id="KW-1133">Transmembrane helix</keyword>
<sequence>MSGTRRAASYGAGRWLCHVSRWLREHGPRLLLAFVCAVLARGGFAQEDDPLRAVADRNAEISSRIAEATKAIEEPEKALADLRRTQTDLEQRMRWVERRASVQALGQEFAQTLREYLSGLPSAEKLAVGKARRMQLLAAASDAELAVERALHRLDDPDAVIDSLLAKVQPPLSDEELPQLKRALSAALRQQRDLLQRLAGEQEQLRKTLNEAGEEAVALQKQADAARTQLTDLLFWTPAPPTAQTLAELAPALRWTFSAAHWQAAAAAMQAELVRKPLWPAAALLSAGLLLALRGRLRRALLALSPAALTVDRYGIGHALAALGVTCLLALPLPLLMWAAAGTLLGAPESQDFVGALAEALYQVGRLLLALLVSAWLLDQNGVAVRHFGWEEALMAATARELRRGLVIFVPLIFVAALNGMAHAPFANEESLARLALSLAVLTLAGFFFRVLLPGGALMRGFGEYAPGTWVVRLRPVWLVALVGVPCGVALLALAGYFVAAGYVFGRLVHSLFLALAAVVLYGLMVLWVQIQRQRLTREQDGEGGTQEGTPAKQSATTGEPGRTVARESAPRRPRLDIAALGEETRSLLDFIVSLLLVGALWWVWRDAVATLGAITDYKLWSYTDSLGGKEVTHALTVGRLLLALLVLVITAILVQRVGALLDIVLLQRLDMQADASYAITVVTRYAIAAVGIVSSSRLLGIGWEDVQWLVTALSVGLGFGLQEIVANFVSGLIVLAERPIRIGDVVTVGDVSGKVARIRARATSVIDFDNKEVIIPNKAFITGHVVNWTLSNQIIRLLIKVGVGYGSDIGLVQRAILEVVRGNPDVLQDPAPSVFLVAFGESALDFEIRAFVDSLDKRLRVQHEINREIARVLGEHGIEIPYPQRDLHIYSAPGALPGNLQDDQ</sequence>
<name>A0A935UH83_9PROT</name>
<feature type="domain" description="Mechanosensitive ion channel inner membrane" evidence="11">
    <location>
        <begin position="280"/>
        <end position="621"/>
    </location>
</feature>
<feature type="domain" description="Mechanosensitive ion channel MscS" evidence="10">
    <location>
        <begin position="725"/>
        <end position="790"/>
    </location>
</feature>
<feature type="transmembrane region" description="Helical" evidence="9">
    <location>
        <begin position="511"/>
        <end position="529"/>
    </location>
</feature>
<feature type="transmembrane region" description="Helical" evidence="9">
    <location>
        <begin position="641"/>
        <end position="666"/>
    </location>
</feature>
<evidence type="ECO:0000256" key="7">
    <source>
        <dbReference type="SAM" id="Coils"/>
    </source>
</evidence>
<feature type="transmembrane region" description="Helical" evidence="9">
    <location>
        <begin position="316"/>
        <end position="340"/>
    </location>
</feature>
<keyword evidence="3" id="KW-1003">Cell membrane</keyword>
<dbReference type="Gene3D" id="3.30.70.100">
    <property type="match status" value="1"/>
</dbReference>
<evidence type="ECO:0000256" key="2">
    <source>
        <dbReference type="ARBA" id="ARBA00008017"/>
    </source>
</evidence>
<feature type="transmembrane region" description="Helical" evidence="9">
    <location>
        <begin position="709"/>
        <end position="736"/>
    </location>
</feature>
<dbReference type="InterPro" id="IPR023408">
    <property type="entry name" value="MscS_beta-dom_sf"/>
</dbReference>
<proteinExistence type="inferred from homology"/>
<dbReference type="PANTHER" id="PTHR30347">
    <property type="entry name" value="POTASSIUM CHANNEL RELATED"/>
    <property type="match status" value="1"/>
</dbReference>
<feature type="transmembrane region" description="Helical" evidence="9">
    <location>
        <begin position="432"/>
        <end position="453"/>
    </location>
</feature>